<dbReference type="EMBL" id="AGXC01000001">
    <property type="protein sequence ID" value="EMZ42673.1"/>
    <property type="molecule type" value="Genomic_DNA"/>
</dbReference>
<protein>
    <recommendedName>
        <fullName evidence="2">HTH cro/C1-type domain-containing protein</fullName>
    </recommendedName>
</protein>
<name>N2BVQ1_9ACTN</name>
<dbReference type="HOGENOM" id="CLU_2476655_0_0_11"/>
<dbReference type="Proteomes" id="UP000012651">
    <property type="component" value="Unassembled WGS sequence"/>
</dbReference>
<dbReference type="PROSITE" id="PS50943">
    <property type="entry name" value="HTH_CROC1"/>
    <property type="match status" value="1"/>
</dbReference>
<evidence type="ECO:0000313" key="3">
    <source>
        <dbReference type="EMBL" id="EMZ42673.1"/>
    </source>
</evidence>
<organism evidence="3 4">
    <name type="scientific">Atopobium minutum 10063974</name>
    <dbReference type="NCBI Taxonomy" id="997872"/>
    <lineage>
        <taxon>Bacteria</taxon>
        <taxon>Bacillati</taxon>
        <taxon>Actinomycetota</taxon>
        <taxon>Coriobacteriia</taxon>
        <taxon>Coriobacteriales</taxon>
        <taxon>Atopobiaceae</taxon>
        <taxon>Atopobium</taxon>
    </lineage>
</organism>
<keyword evidence="4" id="KW-1185">Reference proteome</keyword>
<dbReference type="SMART" id="SM00530">
    <property type="entry name" value="HTH_XRE"/>
    <property type="match status" value="1"/>
</dbReference>
<reference evidence="3 4" key="1">
    <citation type="submission" date="2013-03" db="EMBL/GenBank/DDBJ databases">
        <title>The Genome Sequence of Atopobium minutum 10063974.</title>
        <authorList>
            <consortium name="The Broad Institute Genome Sequencing Platform"/>
            <person name="Earl A."/>
            <person name="Ward D."/>
            <person name="Feldgarden M."/>
            <person name="Gevers D."/>
            <person name="Lambert T."/>
            <person name="Marvaud J.-C."/>
            <person name="Courvalin P."/>
            <person name="Walker B."/>
            <person name="Young S.K."/>
            <person name="Zeng Q."/>
            <person name="Gargeya S."/>
            <person name="Fitzgerald M."/>
            <person name="Haas B."/>
            <person name="Abouelleil A."/>
            <person name="Alvarado L."/>
            <person name="Arachchi H.M."/>
            <person name="Berlin A.M."/>
            <person name="Chapman S.B."/>
            <person name="Dewar J."/>
            <person name="Goldberg J."/>
            <person name="Griggs A."/>
            <person name="Gujja S."/>
            <person name="Hansen M."/>
            <person name="Howarth C."/>
            <person name="Imamovic A."/>
            <person name="Larimer J."/>
            <person name="McCowan C."/>
            <person name="Murphy C."/>
            <person name="Neiman D."/>
            <person name="Pearson M."/>
            <person name="Priest M."/>
            <person name="Roberts A."/>
            <person name="Saif S."/>
            <person name="Shea T."/>
            <person name="Sisk P."/>
            <person name="Sykes S."/>
            <person name="Wortman J."/>
            <person name="Nusbaum C."/>
            <person name="Birren B."/>
        </authorList>
    </citation>
    <scope>NUCLEOTIDE SEQUENCE [LARGE SCALE GENOMIC DNA]</scope>
    <source>
        <strain evidence="3 4">10063974</strain>
    </source>
</reference>
<feature type="domain" description="HTH cro/C1-type" evidence="2">
    <location>
        <begin position="6"/>
        <end position="60"/>
    </location>
</feature>
<dbReference type="InterPro" id="IPR001387">
    <property type="entry name" value="Cro/C1-type_HTH"/>
</dbReference>
<dbReference type="SUPFAM" id="SSF47413">
    <property type="entry name" value="lambda repressor-like DNA-binding domains"/>
    <property type="match status" value="1"/>
</dbReference>
<dbReference type="Gene3D" id="1.10.260.40">
    <property type="entry name" value="lambda repressor-like DNA-binding domains"/>
    <property type="match status" value="1"/>
</dbReference>
<dbReference type="AlphaFoldDB" id="N2BVQ1"/>
<dbReference type="PANTHER" id="PTHR46558">
    <property type="entry name" value="TRACRIPTIONAL REGULATORY PROTEIN-RELATED-RELATED"/>
    <property type="match status" value="1"/>
</dbReference>
<sequence>MEGRLIASERVRIGLTQGQLAQLVSVTPATVSRWELGKFEPYGSNIAKLADIFGCSTDYLLGLSDERKPLARVSTTCTTPQARKERS</sequence>
<proteinExistence type="predicted"/>
<dbReference type="OrthoDB" id="9805856at2"/>
<dbReference type="Pfam" id="PF01381">
    <property type="entry name" value="HTH_3"/>
    <property type="match status" value="1"/>
</dbReference>
<dbReference type="GO" id="GO:0003677">
    <property type="term" value="F:DNA binding"/>
    <property type="evidence" value="ECO:0007669"/>
    <property type="project" value="UniProtKB-KW"/>
</dbReference>
<dbReference type="CDD" id="cd00093">
    <property type="entry name" value="HTH_XRE"/>
    <property type="match status" value="1"/>
</dbReference>
<comment type="caution">
    <text evidence="3">The sequence shown here is derived from an EMBL/GenBank/DDBJ whole genome shotgun (WGS) entry which is preliminary data.</text>
</comment>
<gene>
    <name evidence="3" type="ORF">HMPREF1091_00231</name>
</gene>
<evidence type="ECO:0000256" key="1">
    <source>
        <dbReference type="ARBA" id="ARBA00023125"/>
    </source>
</evidence>
<dbReference type="RefSeq" id="WP_002563006.1">
    <property type="nucleotide sequence ID" value="NZ_KB822533.1"/>
</dbReference>
<evidence type="ECO:0000259" key="2">
    <source>
        <dbReference type="PROSITE" id="PS50943"/>
    </source>
</evidence>
<accession>N2BVQ1</accession>
<dbReference type="PANTHER" id="PTHR46558:SF12">
    <property type="entry name" value="DNA-BINDING PROTEIN"/>
    <property type="match status" value="1"/>
</dbReference>
<dbReference type="InterPro" id="IPR010982">
    <property type="entry name" value="Lambda_DNA-bd_dom_sf"/>
</dbReference>
<evidence type="ECO:0000313" key="4">
    <source>
        <dbReference type="Proteomes" id="UP000012651"/>
    </source>
</evidence>
<keyword evidence="1" id="KW-0238">DNA-binding</keyword>